<dbReference type="EMBL" id="WXEX01000003">
    <property type="protein sequence ID" value="MZP42237.1"/>
    <property type="molecule type" value="Genomic_DNA"/>
</dbReference>
<feature type="transmembrane region" description="Helical" evidence="2">
    <location>
        <begin position="39"/>
        <end position="57"/>
    </location>
</feature>
<dbReference type="OrthoDB" id="2339428at2"/>
<dbReference type="GO" id="GO:0005975">
    <property type="term" value="P:carbohydrate metabolic process"/>
    <property type="evidence" value="ECO:0007669"/>
    <property type="project" value="InterPro"/>
</dbReference>
<feature type="region of interest" description="Disordered" evidence="1">
    <location>
        <begin position="1"/>
        <end position="20"/>
    </location>
</feature>
<organism evidence="3 4">
    <name type="scientific">Heliomicrobium gestii</name>
    <name type="common">Heliobacterium gestii</name>
    <dbReference type="NCBI Taxonomy" id="2699"/>
    <lineage>
        <taxon>Bacteria</taxon>
        <taxon>Bacillati</taxon>
        <taxon>Bacillota</taxon>
        <taxon>Clostridia</taxon>
        <taxon>Eubacteriales</taxon>
        <taxon>Heliobacteriaceae</taxon>
        <taxon>Heliomicrobium</taxon>
    </lineage>
</organism>
<keyword evidence="2" id="KW-1133">Transmembrane helix</keyword>
<dbReference type="Pfam" id="PF10096">
    <property type="entry name" value="DUF2334"/>
    <property type="match status" value="1"/>
</dbReference>
<sequence>MELQGKESPKPLSKLPPVMNKTTQQSGDILSASYKQYRLFATAAMLFLLIFMGRFAITAEGSGAIDAPQGEAIKTAKTVLVVYPTPRLLRGTLPWQERDWPVMLQNLLGHFDVEVTLRTSGEYQEGDLARYDAFVYMGAYTEKVPRALLRDVTRSQGPVMWLGRNIGQLAVVGGPRWQTRLSERQTITYTYKDKRLGEDHPVQWNLVEENPAESDVWAWADCPQGRYPFGLKVHRFWYVANTDLNSQAYLLVADQLFDFLGHPPEGKRWASLRIEDVHPLRSPEMLRQFADTLKSRNIPFMVTVVPVYINPKTGERVTLPERPEMVDALRYMEASGGTILVHGLTHQVGDTETGWGFEFWDADGERPVISRRYLDWAEMRWDRAINDLRALGLRPLGITVPHYAMQAETYRQLRDRVDLLVGCPQIAGYSRLTQKVPYLLKKDRNGYQVIPENIGFFDYRQADPVAPMLEAADEVALVRDCAVGAFFHSFLDSGQLAQLVDGLRHQGFTFLDARSLPVREVLPSASPERAIGAIDDRAVFSDPIVNGDAVNPAPSLLLGKVAAGAADALPLTGVILTALILSTGILVIGTRLVDAVSSTPFQSKAQKKQ</sequence>
<name>A0A845L6E6_HELGE</name>
<keyword evidence="4" id="KW-1185">Reference proteome</keyword>
<protein>
    <submittedName>
        <fullName evidence="3">DUF2334 domain-containing protein</fullName>
    </submittedName>
</protein>
<dbReference type="InterPro" id="IPR011330">
    <property type="entry name" value="Glyco_hydro/deAcase_b/a-brl"/>
</dbReference>
<proteinExistence type="predicted"/>
<reference evidence="3 4" key="1">
    <citation type="submission" date="2020-01" db="EMBL/GenBank/DDBJ databases">
        <title>Whole genome sequence of Heliobacterium gestii DSM 11169.</title>
        <authorList>
            <person name="Kyndt J.A."/>
            <person name="Meyer T.E."/>
        </authorList>
    </citation>
    <scope>NUCLEOTIDE SEQUENCE [LARGE SCALE GENOMIC DNA]</scope>
    <source>
        <strain evidence="3 4">DSM 11169</strain>
    </source>
</reference>
<comment type="caution">
    <text evidence="3">The sequence shown here is derived from an EMBL/GenBank/DDBJ whole genome shotgun (WGS) entry which is preliminary data.</text>
</comment>
<accession>A0A845L6E6</accession>
<dbReference type="AlphaFoldDB" id="A0A845L6E6"/>
<keyword evidence="2" id="KW-0812">Transmembrane</keyword>
<dbReference type="InterPro" id="IPR018763">
    <property type="entry name" value="DUF2334"/>
</dbReference>
<evidence type="ECO:0000256" key="2">
    <source>
        <dbReference type="SAM" id="Phobius"/>
    </source>
</evidence>
<dbReference type="CDD" id="cd10923">
    <property type="entry name" value="CE4_COG5298"/>
    <property type="match status" value="1"/>
</dbReference>
<evidence type="ECO:0000256" key="1">
    <source>
        <dbReference type="SAM" id="MobiDB-lite"/>
    </source>
</evidence>
<feature type="transmembrane region" description="Helical" evidence="2">
    <location>
        <begin position="568"/>
        <end position="588"/>
    </location>
</feature>
<dbReference type="RefSeq" id="WP_161260816.1">
    <property type="nucleotide sequence ID" value="NZ_JAFBDC010000006.1"/>
</dbReference>
<dbReference type="Gene3D" id="3.20.20.370">
    <property type="entry name" value="Glycoside hydrolase/deacetylase"/>
    <property type="match status" value="1"/>
</dbReference>
<dbReference type="Proteomes" id="UP000471031">
    <property type="component" value="Unassembled WGS sequence"/>
</dbReference>
<gene>
    <name evidence="3" type="ORF">GTO89_04180</name>
</gene>
<keyword evidence="2" id="KW-0472">Membrane</keyword>
<evidence type="ECO:0000313" key="4">
    <source>
        <dbReference type="Proteomes" id="UP000471031"/>
    </source>
</evidence>
<evidence type="ECO:0000313" key="3">
    <source>
        <dbReference type="EMBL" id="MZP42237.1"/>
    </source>
</evidence>
<dbReference type="SUPFAM" id="SSF88713">
    <property type="entry name" value="Glycoside hydrolase/deacetylase"/>
    <property type="match status" value="1"/>
</dbReference>